<dbReference type="PANTHER" id="PTHR38834">
    <property type="entry name" value="PERIPLASMIC SUBSTRATE BINDING PROTEIN FAMILY 3"/>
    <property type="match status" value="1"/>
</dbReference>
<organism evidence="1 2">
    <name type="scientific">Motiliproteus coralliicola</name>
    <dbReference type="NCBI Taxonomy" id="2283196"/>
    <lineage>
        <taxon>Bacteria</taxon>
        <taxon>Pseudomonadati</taxon>
        <taxon>Pseudomonadota</taxon>
        <taxon>Gammaproteobacteria</taxon>
        <taxon>Oceanospirillales</taxon>
        <taxon>Oceanospirillaceae</taxon>
        <taxon>Motiliproteus</taxon>
    </lineage>
</organism>
<evidence type="ECO:0000313" key="1">
    <source>
        <dbReference type="EMBL" id="RDE24633.1"/>
    </source>
</evidence>
<dbReference type="PANTHER" id="PTHR38834:SF3">
    <property type="entry name" value="SOLUTE-BINDING PROTEIN FAMILY 3_N-TERMINAL DOMAIN-CONTAINING PROTEIN"/>
    <property type="match status" value="1"/>
</dbReference>
<protein>
    <submittedName>
        <fullName evidence="1">Uncharacterized protein</fullName>
    </submittedName>
</protein>
<dbReference type="Proteomes" id="UP000253769">
    <property type="component" value="Unassembled WGS sequence"/>
</dbReference>
<dbReference type="EMBL" id="QQOH01000001">
    <property type="protein sequence ID" value="RDE24633.1"/>
    <property type="molecule type" value="Genomic_DNA"/>
</dbReference>
<sequence>MFILIVRILCVVLALSPGLVRAAEIQFLTHDIEGKHVLDEYGQIRGLPHGGKRAFNIELVRAMMAIVGHPNTIREVPITRAFKLLDQKPNHALFNVSRQPHREHKYHWVGPLQQDQIFFYRHRSSPIRIDSLEQARRAGAICVVSGNVHRSLLQRNGFIHFVENHSYAGCFKMLKAGRVKLVTVSDLGLQESLDEAGLSKEQIINTQVLLGRSEGHLAFSKATLPEEVSRWRLAFDRLIRSGEYDRLVESFLLPERALSAE</sequence>
<keyword evidence="2" id="KW-1185">Reference proteome</keyword>
<proteinExistence type="predicted"/>
<gene>
    <name evidence="1" type="ORF">DV711_03325</name>
</gene>
<dbReference type="AlphaFoldDB" id="A0A369WU22"/>
<dbReference type="Gene3D" id="3.40.190.10">
    <property type="entry name" value="Periplasmic binding protein-like II"/>
    <property type="match status" value="2"/>
</dbReference>
<dbReference type="OrthoDB" id="8587856at2"/>
<reference evidence="1 2" key="1">
    <citation type="submission" date="2018-07" db="EMBL/GenBank/DDBJ databases">
        <title>Motiliproteus coralliicola sp. nov., a bacterium isolated from Coral.</title>
        <authorList>
            <person name="Wang G."/>
        </authorList>
    </citation>
    <scope>NUCLEOTIDE SEQUENCE [LARGE SCALE GENOMIC DNA]</scope>
    <source>
        <strain evidence="1 2">C34</strain>
    </source>
</reference>
<dbReference type="SUPFAM" id="SSF53850">
    <property type="entry name" value="Periplasmic binding protein-like II"/>
    <property type="match status" value="1"/>
</dbReference>
<accession>A0A369WU22</accession>
<dbReference type="RefSeq" id="WP_114694220.1">
    <property type="nucleotide sequence ID" value="NZ_QQOH01000001.1"/>
</dbReference>
<evidence type="ECO:0000313" key="2">
    <source>
        <dbReference type="Proteomes" id="UP000253769"/>
    </source>
</evidence>
<name>A0A369WU22_9GAMM</name>
<comment type="caution">
    <text evidence="1">The sequence shown here is derived from an EMBL/GenBank/DDBJ whole genome shotgun (WGS) entry which is preliminary data.</text>
</comment>